<feature type="transmembrane region" description="Helical" evidence="1">
    <location>
        <begin position="87"/>
        <end position="106"/>
    </location>
</feature>
<keyword evidence="3" id="KW-1185">Reference proteome</keyword>
<feature type="transmembrane region" description="Helical" evidence="1">
    <location>
        <begin position="61"/>
        <end position="81"/>
    </location>
</feature>
<proteinExistence type="predicted"/>
<evidence type="ECO:0000313" key="3">
    <source>
        <dbReference type="Proteomes" id="UP000317624"/>
    </source>
</evidence>
<keyword evidence="1" id="KW-0812">Transmembrane</keyword>
<gene>
    <name evidence="2" type="ORF">FNT36_10345</name>
</gene>
<evidence type="ECO:0000313" key="2">
    <source>
        <dbReference type="EMBL" id="TVT41813.1"/>
    </source>
</evidence>
<sequence length="132" mass="14543">MAAPASPTLALLSLRCPHCHEGRLFTHSAFNLAHFTDMPERCEVCAVPLEPEPGFYWGAMFISYGFNVATVLTIGALLYFVGGDPDVWVYVLTVAGAALALAPAALRYSRALMLYWFGGARYRFNPRRLARA</sequence>
<protein>
    <submittedName>
        <fullName evidence="2">DUF983 domain-containing protein</fullName>
    </submittedName>
</protein>
<dbReference type="AlphaFoldDB" id="A0A558BZC6"/>
<dbReference type="InterPro" id="IPR009325">
    <property type="entry name" value="DUF983"/>
</dbReference>
<dbReference type="RefSeq" id="WP_144847151.1">
    <property type="nucleotide sequence ID" value="NZ_VMRJ01000002.1"/>
</dbReference>
<comment type="caution">
    <text evidence="2">The sequence shown here is derived from an EMBL/GenBank/DDBJ whole genome shotgun (WGS) entry which is preliminary data.</text>
</comment>
<dbReference type="Pfam" id="PF06170">
    <property type="entry name" value="DUF983"/>
    <property type="match status" value="1"/>
</dbReference>
<evidence type="ECO:0000256" key="1">
    <source>
        <dbReference type="SAM" id="Phobius"/>
    </source>
</evidence>
<dbReference type="EMBL" id="VMRJ01000002">
    <property type="protein sequence ID" value="TVT41813.1"/>
    <property type="molecule type" value="Genomic_DNA"/>
</dbReference>
<dbReference type="Proteomes" id="UP000317624">
    <property type="component" value="Unassembled WGS sequence"/>
</dbReference>
<accession>A0A558BZC6</accession>
<reference evidence="2 3" key="1">
    <citation type="submission" date="2019-07" db="EMBL/GenBank/DDBJ databases">
        <title>Hymenobacter sp. straun FUR1 Genome sequencing and assembly.</title>
        <authorList>
            <person name="Chhetri G."/>
        </authorList>
    </citation>
    <scope>NUCLEOTIDE SEQUENCE [LARGE SCALE GENOMIC DNA]</scope>
    <source>
        <strain evidence="2 3">Fur1</strain>
    </source>
</reference>
<dbReference type="OrthoDB" id="9799456at2"/>
<keyword evidence="1" id="KW-1133">Transmembrane helix</keyword>
<name>A0A558BZC6_9BACT</name>
<organism evidence="2 3">
    <name type="scientific">Hymenobacter setariae</name>
    <dbReference type="NCBI Taxonomy" id="2594794"/>
    <lineage>
        <taxon>Bacteria</taxon>
        <taxon>Pseudomonadati</taxon>
        <taxon>Bacteroidota</taxon>
        <taxon>Cytophagia</taxon>
        <taxon>Cytophagales</taxon>
        <taxon>Hymenobacteraceae</taxon>
        <taxon>Hymenobacter</taxon>
    </lineage>
</organism>
<keyword evidence="1" id="KW-0472">Membrane</keyword>